<dbReference type="InterPro" id="IPR036056">
    <property type="entry name" value="Fibrinogen-like_C"/>
</dbReference>
<dbReference type="InterPro" id="IPR020837">
    <property type="entry name" value="Fibrinogen_CS"/>
</dbReference>
<keyword evidence="3" id="KW-1015">Disulfide bond</keyword>
<dbReference type="Proteomes" id="UP000007879">
    <property type="component" value="Unassembled WGS sequence"/>
</dbReference>
<dbReference type="CDD" id="cd00087">
    <property type="entry name" value="FReD"/>
    <property type="match status" value="1"/>
</dbReference>
<dbReference type="InterPro" id="IPR037579">
    <property type="entry name" value="FIB_ANG-like"/>
</dbReference>
<dbReference type="EnsemblMetazoa" id="XM_011404151.2">
    <property type="protein sequence ID" value="XP_011402453.1"/>
    <property type="gene ID" value="LOC105311921"/>
</dbReference>
<dbReference type="AlphaFoldDB" id="A0A1X7VD58"/>
<dbReference type="Pfam" id="PF00147">
    <property type="entry name" value="Fibrinogen_C"/>
    <property type="match status" value="1"/>
</dbReference>
<dbReference type="InParanoid" id="A0A1X7VD58"/>
<reference evidence="7" key="2">
    <citation type="submission" date="2017-05" db="UniProtKB">
        <authorList>
            <consortium name="EnsemblMetazoa"/>
        </authorList>
    </citation>
    <scope>IDENTIFICATION</scope>
</reference>
<dbReference type="GO" id="GO:0005577">
    <property type="term" value="C:fibrinogen complex"/>
    <property type="evidence" value="ECO:0007669"/>
    <property type="project" value="TreeGrafter"/>
</dbReference>
<feature type="domain" description="Fibrinogen C-terminal" evidence="6">
    <location>
        <begin position="19"/>
        <end position="241"/>
    </location>
</feature>
<comment type="subcellular location">
    <subcellularLocation>
        <location evidence="1">Secreted</location>
    </subcellularLocation>
</comment>
<name>A0A1X7VD58_AMPQE</name>
<dbReference type="EnsemblMetazoa" id="Aqu2.1.37928_001">
    <property type="protein sequence ID" value="Aqu2.1.37928_001"/>
    <property type="gene ID" value="Aqu2.1.37928"/>
</dbReference>
<dbReference type="GO" id="GO:0034116">
    <property type="term" value="P:positive regulation of heterotypic cell-cell adhesion"/>
    <property type="evidence" value="ECO:0007669"/>
    <property type="project" value="TreeGrafter"/>
</dbReference>
<organism evidence="7">
    <name type="scientific">Amphimedon queenslandica</name>
    <name type="common">Sponge</name>
    <dbReference type="NCBI Taxonomy" id="400682"/>
    <lineage>
        <taxon>Eukaryota</taxon>
        <taxon>Metazoa</taxon>
        <taxon>Porifera</taxon>
        <taxon>Demospongiae</taxon>
        <taxon>Heteroscleromorpha</taxon>
        <taxon>Haplosclerida</taxon>
        <taxon>Niphatidae</taxon>
        <taxon>Amphimedon</taxon>
    </lineage>
</organism>
<keyword evidence="4" id="KW-0325">Glycoprotein</keyword>
<dbReference type="InterPro" id="IPR014716">
    <property type="entry name" value="Fibrinogen_a/b/g_C_1"/>
</dbReference>
<dbReference type="PANTHER" id="PTHR47221:SF5">
    <property type="entry name" value="FIBRINOGEN C-TERMINAL DOMAIN-CONTAINING PROTEIN"/>
    <property type="match status" value="1"/>
</dbReference>
<gene>
    <name evidence="7" type="primary">105311921</name>
</gene>
<feature type="chain" id="PRO_5010862937" description="Fibrinogen C-terminal domain-containing protein" evidence="5">
    <location>
        <begin position="23"/>
        <end position="241"/>
    </location>
</feature>
<dbReference type="PROSITE" id="PS00514">
    <property type="entry name" value="FIBRINOGEN_C_1"/>
    <property type="match status" value="1"/>
</dbReference>
<accession>A0A1X7VD58</accession>
<evidence type="ECO:0000313" key="8">
    <source>
        <dbReference type="Proteomes" id="UP000007879"/>
    </source>
</evidence>
<dbReference type="GO" id="GO:0030674">
    <property type="term" value="F:protein-macromolecule adaptor activity"/>
    <property type="evidence" value="ECO:0007669"/>
    <property type="project" value="TreeGrafter"/>
</dbReference>
<dbReference type="SUPFAM" id="SSF56496">
    <property type="entry name" value="Fibrinogen C-terminal domain-like"/>
    <property type="match status" value="1"/>
</dbReference>
<keyword evidence="8" id="KW-1185">Reference proteome</keyword>
<dbReference type="NCBIfam" id="NF040941">
    <property type="entry name" value="GGGWT_bact"/>
    <property type="match status" value="1"/>
</dbReference>
<dbReference type="OrthoDB" id="6145874at2759"/>
<dbReference type="PANTHER" id="PTHR47221">
    <property type="entry name" value="FIBRINOGEN ALPHA CHAIN"/>
    <property type="match status" value="1"/>
</dbReference>
<keyword evidence="5" id="KW-0732">Signal</keyword>
<evidence type="ECO:0000313" key="7">
    <source>
        <dbReference type="EnsemblMetazoa" id="Aqu2.1.37928_001"/>
    </source>
</evidence>
<proteinExistence type="predicted"/>
<dbReference type="SMART" id="SM00186">
    <property type="entry name" value="FBG"/>
    <property type="match status" value="1"/>
</dbReference>
<evidence type="ECO:0000256" key="3">
    <source>
        <dbReference type="ARBA" id="ARBA00023157"/>
    </source>
</evidence>
<sequence length="241" mass="27676">MAVLKISFISLILCFLCSAVYGCPLRDCSLIKDRAASQKRCVFSDVYNIQPQKERPPFNVYCDMKTGDGGWTVIQRRMDGSVDFYRNWKDYQYGFGNLNGEFWLGLDKISRLTEEKSCLRVDIKDFENNARYAHYSTFSVGGPLTNYKLTVGGYSGNAGDSLALHNGMRFTTKDRDHDNNRDNNCAEQYKGAWWYNACHASNLNGWYDYGSTRSTATGVVWYHFKGHNYSLKFTEMKVKKC</sequence>
<dbReference type="PROSITE" id="PS51406">
    <property type="entry name" value="FIBRINOGEN_C_2"/>
    <property type="match status" value="1"/>
</dbReference>
<dbReference type="FunFam" id="3.90.215.10:FF:000001">
    <property type="entry name" value="Tenascin isoform 1"/>
    <property type="match status" value="1"/>
</dbReference>
<feature type="signal peptide" evidence="5">
    <location>
        <begin position="1"/>
        <end position="22"/>
    </location>
</feature>
<evidence type="ECO:0000256" key="5">
    <source>
        <dbReference type="SAM" id="SignalP"/>
    </source>
</evidence>
<dbReference type="eggNOG" id="KOG2579">
    <property type="taxonomic scope" value="Eukaryota"/>
</dbReference>
<dbReference type="GO" id="GO:0005201">
    <property type="term" value="F:extracellular matrix structural constituent"/>
    <property type="evidence" value="ECO:0007669"/>
    <property type="project" value="TreeGrafter"/>
</dbReference>
<dbReference type="InterPro" id="IPR002181">
    <property type="entry name" value="Fibrinogen_a/b/g_C_dom"/>
</dbReference>
<dbReference type="KEGG" id="aqu:105311921"/>
<evidence type="ECO:0000256" key="2">
    <source>
        <dbReference type="ARBA" id="ARBA00022525"/>
    </source>
</evidence>
<keyword evidence="2" id="KW-0964">Secreted</keyword>
<evidence type="ECO:0000256" key="1">
    <source>
        <dbReference type="ARBA" id="ARBA00004613"/>
    </source>
</evidence>
<dbReference type="Gene3D" id="3.90.215.10">
    <property type="entry name" value="Gamma Fibrinogen, chain A, domain 1"/>
    <property type="match status" value="1"/>
</dbReference>
<evidence type="ECO:0000256" key="4">
    <source>
        <dbReference type="ARBA" id="ARBA00023180"/>
    </source>
</evidence>
<protein>
    <recommendedName>
        <fullName evidence="6">Fibrinogen C-terminal domain-containing protein</fullName>
    </recommendedName>
</protein>
<evidence type="ECO:0000259" key="6">
    <source>
        <dbReference type="PROSITE" id="PS51406"/>
    </source>
</evidence>
<dbReference type="PROSITE" id="PS51257">
    <property type="entry name" value="PROKAR_LIPOPROTEIN"/>
    <property type="match status" value="1"/>
</dbReference>
<reference evidence="8" key="1">
    <citation type="journal article" date="2010" name="Nature">
        <title>The Amphimedon queenslandica genome and the evolution of animal complexity.</title>
        <authorList>
            <person name="Srivastava M."/>
            <person name="Simakov O."/>
            <person name="Chapman J."/>
            <person name="Fahey B."/>
            <person name="Gauthier M.E."/>
            <person name="Mitros T."/>
            <person name="Richards G.S."/>
            <person name="Conaco C."/>
            <person name="Dacre M."/>
            <person name="Hellsten U."/>
            <person name="Larroux C."/>
            <person name="Putnam N.H."/>
            <person name="Stanke M."/>
            <person name="Adamska M."/>
            <person name="Darling A."/>
            <person name="Degnan S.M."/>
            <person name="Oakley T.H."/>
            <person name="Plachetzki D.C."/>
            <person name="Zhai Y."/>
            <person name="Adamski M."/>
            <person name="Calcino A."/>
            <person name="Cummins S.F."/>
            <person name="Goodstein D.M."/>
            <person name="Harris C."/>
            <person name="Jackson D.J."/>
            <person name="Leys S.P."/>
            <person name="Shu S."/>
            <person name="Woodcroft B.J."/>
            <person name="Vervoort M."/>
            <person name="Kosik K.S."/>
            <person name="Manning G."/>
            <person name="Degnan B.M."/>
            <person name="Rokhsar D.S."/>
        </authorList>
    </citation>
    <scope>NUCLEOTIDE SEQUENCE [LARGE SCALE GENOMIC DNA]</scope>
</reference>